<dbReference type="EMBL" id="LNIX01000008">
    <property type="protein sequence ID" value="OXA51164.1"/>
    <property type="molecule type" value="Genomic_DNA"/>
</dbReference>
<reference evidence="2 3" key="1">
    <citation type="submission" date="2015-12" db="EMBL/GenBank/DDBJ databases">
        <title>The genome of Folsomia candida.</title>
        <authorList>
            <person name="Faddeeva A."/>
            <person name="Derks M.F."/>
            <person name="Anvar Y."/>
            <person name="Smit S."/>
            <person name="Van Straalen N."/>
            <person name="Roelofs D."/>
        </authorList>
    </citation>
    <scope>NUCLEOTIDE SEQUENCE [LARGE SCALE GENOMIC DNA]</scope>
    <source>
        <strain evidence="2 3">VU population</strain>
        <tissue evidence="2">Whole body</tissue>
    </source>
</reference>
<dbReference type="AlphaFoldDB" id="A0A226E2A5"/>
<evidence type="ECO:0000313" key="2">
    <source>
        <dbReference type="EMBL" id="OXA51164.1"/>
    </source>
</evidence>
<organism evidence="2 3">
    <name type="scientific">Folsomia candida</name>
    <name type="common">Springtail</name>
    <dbReference type="NCBI Taxonomy" id="158441"/>
    <lineage>
        <taxon>Eukaryota</taxon>
        <taxon>Metazoa</taxon>
        <taxon>Ecdysozoa</taxon>
        <taxon>Arthropoda</taxon>
        <taxon>Hexapoda</taxon>
        <taxon>Collembola</taxon>
        <taxon>Entomobryomorpha</taxon>
        <taxon>Isotomoidea</taxon>
        <taxon>Isotomidae</taxon>
        <taxon>Proisotominae</taxon>
        <taxon>Folsomia</taxon>
    </lineage>
</organism>
<sequence length="199" mass="22610">MGLQLVREEEAASPNRHQYHHQLSKNQEQNGLTTSSLSENGISSASHNKTNKSVRIEIFEHHSLPEVRAGRNGGLEIRGSSTKLFNPHGKKKLFQKKLTENSEKLQTPNCWDPYERIGSSTSSSGLHLLWDAFQPELRTGYGYKCVTRSTKVYLELEKVDIASDDLLLDEKKKTCQIVRKVRRRKQLKSGQLIDPPSID</sequence>
<feature type="compositionally biased region" description="Polar residues" evidence="1">
    <location>
        <begin position="24"/>
        <end position="49"/>
    </location>
</feature>
<gene>
    <name evidence="2" type="ORF">Fcan01_14459</name>
</gene>
<name>A0A226E2A5_FOLCA</name>
<protein>
    <submittedName>
        <fullName evidence="2">Uncharacterized protein</fullName>
    </submittedName>
</protein>
<accession>A0A226E2A5</accession>
<feature type="region of interest" description="Disordered" evidence="1">
    <location>
        <begin position="1"/>
        <end position="49"/>
    </location>
</feature>
<feature type="compositionally biased region" description="Basic and acidic residues" evidence="1">
    <location>
        <begin position="1"/>
        <end position="10"/>
    </location>
</feature>
<comment type="caution">
    <text evidence="2">The sequence shown here is derived from an EMBL/GenBank/DDBJ whole genome shotgun (WGS) entry which is preliminary data.</text>
</comment>
<evidence type="ECO:0000256" key="1">
    <source>
        <dbReference type="SAM" id="MobiDB-lite"/>
    </source>
</evidence>
<dbReference type="Proteomes" id="UP000198287">
    <property type="component" value="Unassembled WGS sequence"/>
</dbReference>
<proteinExistence type="predicted"/>
<keyword evidence="3" id="KW-1185">Reference proteome</keyword>
<evidence type="ECO:0000313" key="3">
    <source>
        <dbReference type="Proteomes" id="UP000198287"/>
    </source>
</evidence>